<organism evidence="2 3">
    <name type="scientific">Vibrio viridaestus</name>
    <dbReference type="NCBI Taxonomy" id="2487322"/>
    <lineage>
        <taxon>Bacteria</taxon>
        <taxon>Pseudomonadati</taxon>
        <taxon>Pseudomonadota</taxon>
        <taxon>Gammaproteobacteria</taxon>
        <taxon>Vibrionales</taxon>
        <taxon>Vibrionaceae</taxon>
        <taxon>Vibrio</taxon>
    </lineage>
</organism>
<accession>A0A3N9TJM3</accession>
<protein>
    <recommendedName>
        <fullName evidence="1">YbaK/aminoacyl-tRNA synthetase-associated domain-containing protein</fullName>
    </recommendedName>
</protein>
<comment type="caution">
    <text evidence="2">The sequence shown here is derived from an EMBL/GenBank/DDBJ whole genome shotgun (WGS) entry which is preliminary data.</text>
</comment>
<dbReference type="OrthoDB" id="9798760at2"/>
<dbReference type="EMBL" id="RJVQ01000002">
    <property type="protein sequence ID" value="RQW63765.1"/>
    <property type="molecule type" value="Genomic_DNA"/>
</dbReference>
<proteinExistence type="predicted"/>
<dbReference type="GO" id="GO:0002161">
    <property type="term" value="F:aminoacyl-tRNA deacylase activity"/>
    <property type="evidence" value="ECO:0007669"/>
    <property type="project" value="InterPro"/>
</dbReference>
<evidence type="ECO:0000313" key="3">
    <source>
        <dbReference type="Proteomes" id="UP000281112"/>
    </source>
</evidence>
<dbReference type="AlphaFoldDB" id="A0A3N9TJM3"/>
<dbReference type="PANTHER" id="PTHR30411">
    <property type="entry name" value="CYTOPLASMIC PROTEIN"/>
    <property type="match status" value="1"/>
</dbReference>
<reference evidence="2 3" key="1">
    <citation type="submission" date="2018-11" db="EMBL/GenBank/DDBJ databases">
        <title>Vibrio LJC006 sp. nov., isolated from seawater during the bloom of the enteromorpha.</title>
        <authorList>
            <person name="Liang J."/>
        </authorList>
    </citation>
    <scope>NUCLEOTIDE SEQUENCE [LARGE SCALE GENOMIC DNA]</scope>
    <source>
        <strain evidence="2 3">LJC006</strain>
    </source>
</reference>
<evidence type="ECO:0000259" key="1">
    <source>
        <dbReference type="Pfam" id="PF04073"/>
    </source>
</evidence>
<dbReference type="PANTHER" id="PTHR30411:SF9">
    <property type="entry name" value="MULTIFUNCTIONAL SER_THR-TRNA DEACYLASE PROXP-Y"/>
    <property type="match status" value="1"/>
</dbReference>
<sequence length="154" mass="17132">MTPTKVTLHLQNNRVQFRWLPHQTEAISVEDAAQQRGIRTEQMVKCILLRDMGNNYALACVPGDKSVDPKKVRALLGWRRMTCVGKEQVKEIIDYDIGTVTPLCIPQHIPIVFDDALFLETEVTISSGSKMAGLALTLSDLVNLVSPTISSITR</sequence>
<name>A0A3N9TJM3_9VIBR</name>
<dbReference type="InterPro" id="IPR036754">
    <property type="entry name" value="YbaK/aa-tRNA-synt-asso_dom_sf"/>
</dbReference>
<dbReference type="Proteomes" id="UP000281112">
    <property type="component" value="Unassembled WGS sequence"/>
</dbReference>
<feature type="domain" description="YbaK/aminoacyl-tRNA synthetase-associated" evidence="1">
    <location>
        <begin position="28"/>
        <end position="143"/>
    </location>
</feature>
<evidence type="ECO:0000313" key="2">
    <source>
        <dbReference type="EMBL" id="RQW63765.1"/>
    </source>
</evidence>
<dbReference type="RefSeq" id="WP_124935884.1">
    <property type="nucleotide sequence ID" value="NZ_RJVQ01000002.1"/>
</dbReference>
<dbReference type="Pfam" id="PF04073">
    <property type="entry name" value="tRNA_edit"/>
    <property type="match status" value="1"/>
</dbReference>
<dbReference type="SUPFAM" id="SSF55826">
    <property type="entry name" value="YbaK/ProRS associated domain"/>
    <property type="match status" value="1"/>
</dbReference>
<dbReference type="InterPro" id="IPR007214">
    <property type="entry name" value="YbaK/aa-tRNA-synth-assoc-dom"/>
</dbReference>
<gene>
    <name evidence="2" type="ORF">EES38_03935</name>
</gene>
<dbReference type="Gene3D" id="3.90.960.10">
    <property type="entry name" value="YbaK/aminoacyl-tRNA synthetase-associated domain"/>
    <property type="match status" value="1"/>
</dbReference>
<dbReference type="CDD" id="cd04332">
    <property type="entry name" value="YbaK_like"/>
    <property type="match status" value="1"/>
</dbReference>
<keyword evidence="3" id="KW-1185">Reference proteome</keyword>